<dbReference type="EMBL" id="JBEPLS010000007">
    <property type="protein sequence ID" value="MET3604482.1"/>
    <property type="molecule type" value="Genomic_DNA"/>
</dbReference>
<evidence type="ECO:0000313" key="3">
    <source>
        <dbReference type="Proteomes" id="UP001549111"/>
    </source>
</evidence>
<comment type="caution">
    <text evidence="2">The sequence shown here is derived from an EMBL/GenBank/DDBJ whole genome shotgun (WGS) entry which is preliminary data.</text>
</comment>
<keyword evidence="3" id="KW-1185">Reference proteome</keyword>
<gene>
    <name evidence="2" type="ORF">ABIC99_002298</name>
</gene>
<feature type="region of interest" description="Disordered" evidence="1">
    <location>
        <begin position="1"/>
        <end position="32"/>
    </location>
</feature>
<organism evidence="2 3">
    <name type="scientific">Sphaerotilus sulfidivorans</name>
    <dbReference type="NCBI Taxonomy" id="639200"/>
    <lineage>
        <taxon>Bacteria</taxon>
        <taxon>Pseudomonadati</taxon>
        <taxon>Pseudomonadota</taxon>
        <taxon>Betaproteobacteria</taxon>
        <taxon>Burkholderiales</taxon>
        <taxon>Sphaerotilaceae</taxon>
        <taxon>Sphaerotilus</taxon>
    </lineage>
</organism>
<name>A0ABV2ING1_9BURK</name>
<proteinExistence type="predicted"/>
<evidence type="ECO:0000256" key="1">
    <source>
        <dbReference type="SAM" id="MobiDB-lite"/>
    </source>
</evidence>
<sequence>MPTQATLDAVLPGGQLVAEPPQHEHRKPSTEQ</sequence>
<reference evidence="2 3" key="1">
    <citation type="submission" date="2024-06" db="EMBL/GenBank/DDBJ databases">
        <title>Genomic Encyclopedia of Type Strains, Phase IV (KMG-IV): sequencing the most valuable type-strain genomes for metagenomic binning, comparative biology and taxonomic classification.</title>
        <authorList>
            <person name="Goeker M."/>
        </authorList>
    </citation>
    <scope>NUCLEOTIDE SEQUENCE [LARGE SCALE GENOMIC DNA]</scope>
    <source>
        <strain evidence="2 3">D-501</strain>
    </source>
</reference>
<protein>
    <submittedName>
        <fullName evidence="2">Uncharacterized protein</fullName>
    </submittedName>
</protein>
<feature type="compositionally biased region" description="Basic and acidic residues" evidence="1">
    <location>
        <begin position="21"/>
        <end position="32"/>
    </location>
</feature>
<evidence type="ECO:0000313" key="2">
    <source>
        <dbReference type="EMBL" id="MET3604482.1"/>
    </source>
</evidence>
<dbReference type="Proteomes" id="UP001549111">
    <property type="component" value="Unassembled WGS sequence"/>
</dbReference>
<accession>A0ABV2ING1</accession>